<dbReference type="SUPFAM" id="SSF46785">
    <property type="entry name" value="Winged helix' DNA-binding domain"/>
    <property type="match status" value="1"/>
</dbReference>
<evidence type="ECO:0000259" key="1">
    <source>
        <dbReference type="Pfam" id="PF14947"/>
    </source>
</evidence>
<dbReference type="STRING" id="565033.GACE_1307"/>
<proteinExistence type="predicted"/>
<gene>
    <name evidence="2" type="ORF">GACE_1307</name>
</gene>
<dbReference type="InterPro" id="IPR038723">
    <property type="entry name" value="ArnR1-like_HTH"/>
</dbReference>
<dbReference type="KEGG" id="gac:GACE_1307"/>
<dbReference type="EMBL" id="CP009552">
    <property type="protein sequence ID" value="AIY90348.1"/>
    <property type="molecule type" value="Genomic_DNA"/>
</dbReference>
<accession>A0A0A7GEW2</accession>
<dbReference type="Pfam" id="PF14947">
    <property type="entry name" value="HTH_45"/>
    <property type="match status" value="1"/>
</dbReference>
<dbReference type="eggNOG" id="arCOG02104">
    <property type="taxonomic scope" value="Archaea"/>
</dbReference>
<protein>
    <recommendedName>
        <fullName evidence="1">ArnR1-like winged helix-turn-helix domain-containing protein</fullName>
    </recommendedName>
</protein>
<evidence type="ECO:0000313" key="2">
    <source>
        <dbReference type="EMBL" id="AIY90348.1"/>
    </source>
</evidence>
<organism evidence="2 3">
    <name type="scientific">Geoglobus acetivorans</name>
    <dbReference type="NCBI Taxonomy" id="565033"/>
    <lineage>
        <taxon>Archaea</taxon>
        <taxon>Methanobacteriati</taxon>
        <taxon>Methanobacteriota</taxon>
        <taxon>Archaeoglobi</taxon>
        <taxon>Archaeoglobales</taxon>
        <taxon>Archaeoglobaceae</taxon>
        <taxon>Geoglobus</taxon>
    </lineage>
</organism>
<reference evidence="2 3" key="1">
    <citation type="journal article" date="2015" name="Appl. Environ. Microbiol.">
        <title>The Geoglobus acetivorans genome: Fe(III) reduction, acetate utilization, autotrophic growth, and degradation of aromatic compounds in a hyperthermophilic archaeon.</title>
        <authorList>
            <person name="Mardanov A.V."/>
            <person name="Slododkina G.B."/>
            <person name="Slobodkin A.I."/>
            <person name="Beletsky A.V."/>
            <person name="Gavrilov S.N."/>
            <person name="Kublanov I.V."/>
            <person name="Bonch-Osmolovskaya E.A."/>
            <person name="Skryabin K.G."/>
            <person name="Ravin N.V."/>
        </authorList>
    </citation>
    <scope>NUCLEOTIDE SEQUENCE [LARGE SCALE GENOMIC DNA]</scope>
    <source>
        <strain evidence="2 3">SBH6</strain>
    </source>
</reference>
<evidence type="ECO:0000313" key="3">
    <source>
        <dbReference type="Proteomes" id="UP000030624"/>
    </source>
</evidence>
<dbReference type="Proteomes" id="UP000030624">
    <property type="component" value="Chromosome"/>
</dbReference>
<dbReference type="InterPro" id="IPR036390">
    <property type="entry name" value="WH_DNA-bd_sf"/>
</dbReference>
<dbReference type="AlphaFoldDB" id="A0A0A7GEW2"/>
<dbReference type="HOGENOM" id="CLU_179014_0_0_2"/>
<dbReference type="InterPro" id="IPR036388">
    <property type="entry name" value="WH-like_DNA-bd_sf"/>
</dbReference>
<dbReference type="GeneID" id="24797888"/>
<sequence length="85" mass="9846">MAEKKERNREHHEKLFKASMSPVRRQIVAAIGIHGKSRDEIKQELNLSDFQLKFNLDWLIREGFVVEEDGKLKLTDDGIELLEAG</sequence>
<name>A0A0A7GEW2_GEOAI</name>
<dbReference type="Gene3D" id="1.10.10.10">
    <property type="entry name" value="Winged helix-like DNA-binding domain superfamily/Winged helix DNA-binding domain"/>
    <property type="match status" value="1"/>
</dbReference>
<dbReference type="RefSeq" id="WP_048092104.1">
    <property type="nucleotide sequence ID" value="NZ_CP009552.1"/>
</dbReference>
<feature type="domain" description="ArnR1-like winged helix-turn-helix" evidence="1">
    <location>
        <begin position="26"/>
        <end position="83"/>
    </location>
</feature>